<name>A0A423VPV4_CYTCH</name>
<protein>
    <submittedName>
        <fullName evidence="1">Uncharacterized protein</fullName>
    </submittedName>
</protein>
<evidence type="ECO:0000313" key="1">
    <source>
        <dbReference type="EMBL" id="ROV93057.1"/>
    </source>
</evidence>
<evidence type="ECO:0000313" key="2">
    <source>
        <dbReference type="Proteomes" id="UP000284375"/>
    </source>
</evidence>
<dbReference type="EMBL" id="LJZO01000034">
    <property type="protein sequence ID" value="ROV93057.1"/>
    <property type="molecule type" value="Genomic_DNA"/>
</dbReference>
<organism evidence="1 2">
    <name type="scientific">Cytospora chrysosperma</name>
    <name type="common">Cytospora canker fungus</name>
    <name type="synonym">Sphaeria chrysosperma</name>
    <dbReference type="NCBI Taxonomy" id="252740"/>
    <lineage>
        <taxon>Eukaryota</taxon>
        <taxon>Fungi</taxon>
        <taxon>Dikarya</taxon>
        <taxon>Ascomycota</taxon>
        <taxon>Pezizomycotina</taxon>
        <taxon>Sordariomycetes</taxon>
        <taxon>Sordariomycetidae</taxon>
        <taxon>Diaporthales</taxon>
        <taxon>Cytosporaceae</taxon>
        <taxon>Cytospora</taxon>
    </lineage>
</organism>
<gene>
    <name evidence="1" type="ORF">VSDG_07333</name>
</gene>
<sequence length="110" mass="12444">MYGAIMLLKVHLGKEPRQAAKSACTQRFLGLYYKHIARQETSDLNQLARTHLEAMSNVSIGTIIYHVVYFLYFEGLDTDFGNSDRCCLPTQALAQFNESSSVGPARLWVR</sequence>
<dbReference type="OrthoDB" id="4236860at2759"/>
<comment type="caution">
    <text evidence="1">The sequence shown here is derived from an EMBL/GenBank/DDBJ whole genome shotgun (WGS) entry which is preliminary data.</text>
</comment>
<dbReference type="AlphaFoldDB" id="A0A423VPV4"/>
<dbReference type="Proteomes" id="UP000284375">
    <property type="component" value="Unassembled WGS sequence"/>
</dbReference>
<keyword evidence="2" id="KW-1185">Reference proteome</keyword>
<accession>A0A423VPV4</accession>
<proteinExistence type="predicted"/>
<reference evidence="1 2" key="1">
    <citation type="submission" date="2015-09" db="EMBL/GenBank/DDBJ databases">
        <title>Host preference determinants of Valsa canker pathogens revealed by comparative genomics.</title>
        <authorList>
            <person name="Yin Z."/>
            <person name="Huang L."/>
        </authorList>
    </citation>
    <scope>NUCLEOTIDE SEQUENCE [LARGE SCALE GENOMIC DNA]</scope>
    <source>
        <strain evidence="1 2">YSFL</strain>
    </source>
</reference>